<reference evidence="1 2" key="1">
    <citation type="submission" date="2016-10" db="EMBL/GenBank/DDBJ databases">
        <authorList>
            <person name="de Groot N.N."/>
        </authorList>
    </citation>
    <scope>NUCLEOTIDE SEQUENCE [LARGE SCALE GENOMIC DNA]</scope>
    <source>
        <strain evidence="1 2">DSM 22012</strain>
    </source>
</reference>
<dbReference type="Gene3D" id="3.40.50.620">
    <property type="entry name" value="HUPs"/>
    <property type="match status" value="1"/>
</dbReference>
<dbReference type="PANTHER" id="PTHR38657:SF1">
    <property type="entry name" value="SLR1343 PROTEIN"/>
    <property type="match status" value="1"/>
</dbReference>
<organism evidence="1 2">
    <name type="scientific">Marinobacterium lutimaris</name>
    <dbReference type="NCBI Taxonomy" id="568106"/>
    <lineage>
        <taxon>Bacteria</taxon>
        <taxon>Pseudomonadati</taxon>
        <taxon>Pseudomonadota</taxon>
        <taxon>Gammaproteobacteria</taxon>
        <taxon>Oceanospirillales</taxon>
        <taxon>Oceanospirillaceae</taxon>
        <taxon>Marinobacterium</taxon>
    </lineage>
</organism>
<dbReference type="SUPFAM" id="SSF48173">
    <property type="entry name" value="Cryptochrome/photolyase FAD-binding domain"/>
    <property type="match status" value="1"/>
</dbReference>
<dbReference type="AlphaFoldDB" id="A0A1H6CG85"/>
<sequence>MKNSEHCSSTLRLILGDQLNASHSWFREKNPHCIYLIAELKQETGYVRHHVQKVCGFFLAMQAFAAALEKAGHRVIYLTLDDTADCSSLPQLLDRVIEEQAIGSFEFQRPDEYRLLEQLRHYAADLDLPSREVDTEHFLLPFDELSKEFKADTAHRMEAFYRRMRKRHDILLENGEPVGGQWNFDKENRESLKPEDLEQLPEPLLLANDASQVLKRLERHQVETFGTAQQPLIWPISRSQALDLLNYFCEHLLPNFGRFQDAMTRQTQQRWSLYHSRLSFALNAKMLHPLQVIRQAIAAREANPQRINLAQLEGFVRQILGWREFVRGIYWANMPGYESLNALAADRKLPAYFWSGDTQMSCMQESLGQSLEYAYAHHIQRLMVIGNFCLIAGIDPDEVDEWYLGVYVDAIQWVELPNTRGMSQFADGGLLASKAYAGSGQYISRMSDYCKGCHYRVSQKTGPRSCPFNSLYWDFMLRHRERFELNPRVAMLYRNWDRQSEESRTAILDQAKSYLSRLESL</sequence>
<evidence type="ECO:0000313" key="1">
    <source>
        <dbReference type="EMBL" id="SEG71813.1"/>
    </source>
</evidence>
<proteinExistence type="predicted"/>
<accession>A0A1H6CG85</accession>
<dbReference type="Gene3D" id="1.25.40.80">
    <property type="match status" value="1"/>
</dbReference>
<dbReference type="InterPro" id="IPR007357">
    <property type="entry name" value="PhrB-like"/>
</dbReference>
<keyword evidence="2" id="KW-1185">Reference proteome</keyword>
<dbReference type="GO" id="GO:0016829">
    <property type="term" value="F:lyase activity"/>
    <property type="evidence" value="ECO:0007669"/>
    <property type="project" value="UniProtKB-KW"/>
</dbReference>
<dbReference type="Pfam" id="PF04244">
    <property type="entry name" value="DPRP"/>
    <property type="match status" value="1"/>
</dbReference>
<dbReference type="InterPro" id="IPR014729">
    <property type="entry name" value="Rossmann-like_a/b/a_fold"/>
</dbReference>
<keyword evidence="1" id="KW-0456">Lyase</keyword>
<gene>
    <name evidence="1" type="ORF">SAMN05444390_103461</name>
</gene>
<dbReference type="RefSeq" id="WP_104004289.1">
    <property type="nucleotide sequence ID" value="NZ_FNVQ01000003.1"/>
</dbReference>
<dbReference type="PANTHER" id="PTHR38657">
    <property type="entry name" value="SLR1343 PROTEIN"/>
    <property type="match status" value="1"/>
</dbReference>
<dbReference type="Gene3D" id="1.10.579.10">
    <property type="entry name" value="DNA Cyclobutane Dipyrimidine Photolyase, subunit A, domain 3"/>
    <property type="match status" value="1"/>
</dbReference>
<protein>
    <submittedName>
        <fullName evidence="1">Deoxyribodipyrimidine photolyase-related protein</fullName>
    </submittedName>
</protein>
<dbReference type="InterPro" id="IPR036134">
    <property type="entry name" value="Crypto/Photolyase_FAD-like_sf"/>
</dbReference>
<dbReference type="Gene3D" id="1.10.10.1710">
    <property type="entry name" value="Deoxyribodipyrimidine photolyase-related"/>
    <property type="match status" value="1"/>
</dbReference>
<name>A0A1H6CG85_9GAMM</name>
<dbReference type="OrthoDB" id="5288100at2"/>
<evidence type="ECO:0000313" key="2">
    <source>
        <dbReference type="Proteomes" id="UP000236745"/>
    </source>
</evidence>
<dbReference type="EMBL" id="FNVQ01000003">
    <property type="protein sequence ID" value="SEG71813.1"/>
    <property type="molecule type" value="Genomic_DNA"/>
</dbReference>
<dbReference type="InterPro" id="IPR052551">
    <property type="entry name" value="UV-DNA_repair_photolyase"/>
</dbReference>
<dbReference type="Proteomes" id="UP000236745">
    <property type="component" value="Unassembled WGS sequence"/>
</dbReference>